<dbReference type="SUPFAM" id="SSF109854">
    <property type="entry name" value="DinB/YfiT-like putative metalloenzymes"/>
    <property type="match status" value="1"/>
</dbReference>
<evidence type="ECO:0000313" key="3">
    <source>
        <dbReference type="Proteomes" id="UP000182427"/>
    </source>
</evidence>
<dbReference type="Gene3D" id="1.20.120.450">
    <property type="entry name" value="dinb family like domain"/>
    <property type="match status" value="1"/>
</dbReference>
<feature type="domain" description="DinB-like" evidence="1">
    <location>
        <begin position="35"/>
        <end position="162"/>
    </location>
</feature>
<evidence type="ECO:0000313" key="2">
    <source>
        <dbReference type="EMBL" id="SDF12942.1"/>
    </source>
</evidence>
<accession>A0A1G7IJQ1</accession>
<name>A0A1G7IJQ1_9BACT</name>
<proteinExistence type="predicted"/>
<reference evidence="2 3" key="1">
    <citation type="submission" date="2016-10" db="EMBL/GenBank/DDBJ databases">
        <authorList>
            <person name="de Groot N.N."/>
        </authorList>
    </citation>
    <scope>NUCLEOTIDE SEQUENCE [LARGE SCALE GENOMIC DNA]</scope>
    <source>
        <strain evidence="2 3">GAS232</strain>
    </source>
</reference>
<protein>
    <submittedName>
        <fullName evidence="2">DinB superfamily protein</fullName>
    </submittedName>
</protein>
<dbReference type="EMBL" id="LT629690">
    <property type="protein sequence ID" value="SDF12942.1"/>
    <property type="molecule type" value="Genomic_DNA"/>
</dbReference>
<dbReference type="Proteomes" id="UP000182427">
    <property type="component" value="Chromosome I"/>
</dbReference>
<dbReference type="InterPro" id="IPR034660">
    <property type="entry name" value="DinB/YfiT-like"/>
</dbReference>
<organism evidence="2 3">
    <name type="scientific">Terriglobus roseus</name>
    <dbReference type="NCBI Taxonomy" id="392734"/>
    <lineage>
        <taxon>Bacteria</taxon>
        <taxon>Pseudomonadati</taxon>
        <taxon>Acidobacteriota</taxon>
        <taxon>Terriglobia</taxon>
        <taxon>Terriglobales</taxon>
        <taxon>Acidobacteriaceae</taxon>
        <taxon>Terriglobus</taxon>
    </lineage>
</organism>
<dbReference type="InterPro" id="IPR024775">
    <property type="entry name" value="DinB-like"/>
</dbReference>
<evidence type="ECO:0000259" key="1">
    <source>
        <dbReference type="Pfam" id="PF12867"/>
    </source>
</evidence>
<sequence>MFLREVAGIQCCMVNSALESELKKQLKALLDGGQAHAKLDDAVSNVPFDVQGRVPEGLPYSPWQLLEHIRIAQKDIIEFSDNSDGSYKELKWPDDYWPKSPEPPDEKAWDASVKSLKRDRAAFEKLLAERDLIEPFSWGDGSQNLLREALLIADHEAYHTGELVMARRLLGAWKPKKGHA</sequence>
<dbReference type="Pfam" id="PF12867">
    <property type="entry name" value="DinB_2"/>
    <property type="match status" value="1"/>
</dbReference>
<dbReference type="RefSeq" id="WP_231966803.1">
    <property type="nucleotide sequence ID" value="NZ_LT629690.1"/>
</dbReference>
<gene>
    <name evidence="2" type="ORF">SAMN05444167_1477</name>
</gene>
<keyword evidence="3" id="KW-1185">Reference proteome</keyword>
<dbReference type="AlphaFoldDB" id="A0A1G7IJQ1"/>